<sequence>MAVVMLLTQMSNCAGQPDAIMLLQSRLKICAMACIGLKITNDHADWILALSESLRQKLELSTGASSSSTSRSVAVNDEYDCDFTLNPKGIITAGYAPQRCRSG</sequence>
<proteinExistence type="predicted"/>
<dbReference type="EMBL" id="JARPMG010000002">
    <property type="protein sequence ID" value="KAJ8102532.1"/>
    <property type="molecule type" value="Genomic_DNA"/>
</dbReference>
<name>A0AAD7VTX6_9ASCO</name>
<accession>A0AAD7VTX6</accession>
<evidence type="ECO:0000313" key="2">
    <source>
        <dbReference type="Proteomes" id="UP001217417"/>
    </source>
</evidence>
<evidence type="ECO:0000313" key="1">
    <source>
        <dbReference type="EMBL" id="KAJ8102532.1"/>
    </source>
</evidence>
<dbReference type="RefSeq" id="XP_056045982.1">
    <property type="nucleotide sequence ID" value="XM_056190664.1"/>
</dbReference>
<gene>
    <name evidence="1" type="ORF">POJ06DRAFT_298875</name>
</gene>
<reference evidence="1" key="1">
    <citation type="submission" date="2023-03" db="EMBL/GenBank/DDBJ databases">
        <title>Near-Complete genome sequence of Lipomyces tetrasporous NRRL Y-64009, an oleaginous yeast capable of growing on lignocellulosic hydrolysates.</title>
        <authorList>
            <consortium name="Lawrence Berkeley National Laboratory"/>
            <person name="Jagtap S.S."/>
            <person name="Liu J.-J."/>
            <person name="Walukiewicz H.E."/>
            <person name="Pangilinan J."/>
            <person name="Lipzen A."/>
            <person name="Ahrendt S."/>
            <person name="Koriabine M."/>
            <person name="Cobaugh K."/>
            <person name="Salamov A."/>
            <person name="Yoshinaga Y."/>
            <person name="Ng V."/>
            <person name="Daum C."/>
            <person name="Grigoriev I.V."/>
            <person name="Slininger P.J."/>
            <person name="Dien B.S."/>
            <person name="Jin Y.-S."/>
            <person name="Rao C.V."/>
        </authorList>
    </citation>
    <scope>NUCLEOTIDE SEQUENCE</scope>
    <source>
        <strain evidence="1">NRRL Y-64009</strain>
    </source>
</reference>
<dbReference type="GeneID" id="80885830"/>
<organism evidence="1 2">
    <name type="scientific">Lipomyces tetrasporus</name>
    <dbReference type="NCBI Taxonomy" id="54092"/>
    <lineage>
        <taxon>Eukaryota</taxon>
        <taxon>Fungi</taxon>
        <taxon>Dikarya</taxon>
        <taxon>Ascomycota</taxon>
        <taxon>Saccharomycotina</taxon>
        <taxon>Lipomycetes</taxon>
        <taxon>Lipomycetales</taxon>
        <taxon>Lipomycetaceae</taxon>
        <taxon>Lipomyces</taxon>
    </lineage>
</organism>
<dbReference type="AlphaFoldDB" id="A0AAD7VTX6"/>
<comment type="caution">
    <text evidence="1">The sequence shown here is derived from an EMBL/GenBank/DDBJ whole genome shotgun (WGS) entry which is preliminary data.</text>
</comment>
<keyword evidence="2" id="KW-1185">Reference proteome</keyword>
<protein>
    <submittedName>
        <fullName evidence="1">Uncharacterized protein</fullName>
    </submittedName>
</protein>
<dbReference type="Proteomes" id="UP001217417">
    <property type="component" value="Unassembled WGS sequence"/>
</dbReference>